<accession>A0AAD4MMH1</accession>
<dbReference type="EMBL" id="JAKKPZ010000223">
    <property type="protein sequence ID" value="KAI1698341.1"/>
    <property type="molecule type" value="Genomic_DNA"/>
</dbReference>
<reference evidence="2" key="1">
    <citation type="submission" date="2022-01" db="EMBL/GenBank/DDBJ databases">
        <title>Genome Sequence Resource for Two Populations of Ditylenchus destructor, the Migratory Endoparasitic Phytonematode.</title>
        <authorList>
            <person name="Zhang H."/>
            <person name="Lin R."/>
            <person name="Xie B."/>
        </authorList>
    </citation>
    <scope>NUCLEOTIDE SEQUENCE</scope>
    <source>
        <strain evidence="2">BazhouSP</strain>
    </source>
</reference>
<feature type="region of interest" description="Disordered" evidence="1">
    <location>
        <begin position="1"/>
        <end position="32"/>
    </location>
</feature>
<dbReference type="Proteomes" id="UP001201812">
    <property type="component" value="Unassembled WGS sequence"/>
</dbReference>
<protein>
    <submittedName>
        <fullName evidence="2">Uncharacterized protein</fullName>
    </submittedName>
</protein>
<dbReference type="AlphaFoldDB" id="A0AAD4MMH1"/>
<keyword evidence="3" id="KW-1185">Reference proteome</keyword>
<organism evidence="2 3">
    <name type="scientific">Ditylenchus destructor</name>
    <dbReference type="NCBI Taxonomy" id="166010"/>
    <lineage>
        <taxon>Eukaryota</taxon>
        <taxon>Metazoa</taxon>
        <taxon>Ecdysozoa</taxon>
        <taxon>Nematoda</taxon>
        <taxon>Chromadorea</taxon>
        <taxon>Rhabditida</taxon>
        <taxon>Tylenchina</taxon>
        <taxon>Tylenchomorpha</taxon>
        <taxon>Sphaerularioidea</taxon>
        <taxon>Anguinidae</taxon>
        <taxon>Anguininae</taxon>
        <taxon>Ditylenchus</taxon>
    </lineage>
</organism>
<sequence>MDCVTGNKSSPPKNNTNEPAEQNIDKHSSDEYEIIDNDLSTLEASVEHCNAFAKTRDKPEASNESSKNTAHDLDVTLQKQATEKQSEVDQIQSLQMNRSSVGGFLPPEYKRGRRNRTKDEPETMFDQRIRTALLVRFKNDHF</sequence>
<evidence type="ECO:0000313" key="2">
    <source>
        <dbReference type="EMBL" id="KAI1698341.1"/>
    </source>
</evidence>
<evidence type="ECO:0000313" key="3">
    <source>
        <dbReference type="Proteomes" id="UP001201812"/>
    </source>
</evidence>
<name>A0AAD4MMH1_9BILA</name>
<feature type="region of interest" description="Disordered" evidence="1">
    <location>
        <begin position="51"/>
        <end position="123"/>
    </location>
</feature>
<feature type="compositionally biased region" description="Polar residues" evidence="1">
    <location>
        <begin position="88"/>
        <end position="100"/>
    </location>
</feature>
<proteinExistence type="predicted"/>
<comment type="caution">
    <text evidence="2">The sequence shown here is derived from an EMBL/GenBank/DDBJ whole genome shotgun (WGS) entry which is preliminary data.</text>
</comment>
<gene>
    <name evidence="2" type="ORF">DdX_17973</name>
</gene>
<feature type="compositionally biased region" description="Polar residues" evidence="1">
    <location>
        <begin position="1"/>
        <end position="20"/>
    </location>
</feature>
<evidence type="ECO:0000256" key="1">
    <source>
        <dbReference type="SAM" id="MobiDB-lite"/>
    </source>
</evidence>